<dbReference type="EMBL" id="FQUM01000004">
    <property type="protein sequence ID" value="SHF24113.1"/>
    <property type="molecule type" value="Genomic_DNA"/>
</dbReference>
<protein>
    <submittedName>
        <fullName evidence="5">2-oxoglutarate ferredoxin oxidoreductase subunit delta</fullName>
    </submittedName>
</protein>
<evidence type="ECO:0000256" key="3">
    <source>
        <dbReference type="ARBA" id="ARBA00023014"/>
    </source>
</evidence>
<dbReference type="Proteomes" id="UP000184164">
    <property type="component" value="Unassembled WGS sequence"/>
</dbReference>
<evidence type="ECO:0000313" key="5">
    <source>
        <dbReference type="EMBL" id="SHF24113.1"/>
    </source>
</evidence>
<evidence type="ECO:0000313" key="6">
    <source>
        <dbReference type="Proteomes" id="UP000184164"/>
    </source>
</evidence>
<evidence type="ECO:0000256" key="1">
    <source>
        <dbReference type="ARBA" id="ARBA00022723"/>
    </source>
</evidence>
<dbReference type="SUPFAM" id="SSF54862">
    <property type="entry name" value="4Fe-4S ferredoxins"/>
    <property type="match status" value="1"/>
</dbReference>
<dbReference type="STRING" id="1484053.SAMN05444274_104145"/>
<sequence>MAKVRGAVVVDTEVCKGCELCVESCPEGVLALHLEVNSRGYHYSYMKNPEACIGCANCGVVCPDTCITVYRVKL</sequence>
<dbReference type="GO" id="GO:0051536">
    <property type="term" value="F:iron-sulfur cluster binding"/>
    <property type="evidence" value="ECO:0007669"/>
    <property type="project" value="UniProtKB-KW"/>
</dbReference>
<dbReference type="PROSITE" id="PS51379">
    <property type="entry name" value="4FE4S_FER_2"/>
    <property type="match status" value="2"/>
</dbReference>
<dbReference type="Gene3D" id="3.30.70.20">
    <property type="match status" value="1"/>
</dbReference>
<reference evidence="5 6" key="1">
    <citation type="submission" date="2016-11" db="EMBL/GenBank/DDBJ databases">
        <authorList>
            <person name="Jaros S."/>
            <person name="Januszkiewicz K."/>
            <person name="Wedrychowicz H."/>
        </authorList>
    </citation>
    <scope>NUCLEOTIDE SEQUENCE [LARGE SCALE GENOMIC DNA]</scope>
    <source>
        <strain evidence="5 6">DSM 26910</strain>
    </source>
</reference>
<accession>A0A1M5A1D9</accession>
<dbReference type="InterPro" id="IPR017900">
    <property type="entry name" value="4Fe4S_Fe_S_CS"/>
</dbReference>
<keyword evidence="6" id="KW-1185">Reference proteome</keyword>
<feature type="domain" description="4Fe-4S ferredoxin-type" evidence="4">
    <location>
        <begin position="43"/>
        <end position="72"/>
    </location>
</feature>
<dbReference type="AlphaFoldDB" id="A0A1M5A1D9"/>
<dbReference type="PROSITE" id="PS00198">
    <property type="entry name" value="4FE4S_FER_1"/>
    <property type="match status" value="2"/>
</dbReference>
<keyword evidence="1" id="KW-0479">Metal-binding</keyword>
<dbReference type="PANTHER" id="PTHR43122:SF2">
    <property type="entry name" value="FERREDOXIN SUBUNIT OF PYRUVATE:FLAVODOXIN OXIDOREDUCTASE"/>
    <property type="match status" value="1"/>
</dbReference>
<keyword evidence="3" id="KW-0411">Iron-sulfur</keyword>
<keyword evidence="2" id="KW-0408">Iron</keyword>
<dbReference type="InterPro" id="IPR017896">
    <property type="entry name" value="4Fe4S_Fe-S-bd"/>
</dbReference>
<evidence type="ECO:0000256" key="2">
    <source>
        <dbReference type="ARBA" id="ARBA00023004"/>
    </source>
</evidence>
<dbReference type="GO" id="GO:0046872">
    <property type="term" value="F:metal ion binding"/>
    <property type="evidence" value="ECO:0007669"/>
    <property type="project" value="UniProtKB-KW"/>
</dbReference>
<proteinExistence type="predicted"/>
<gene>
    <name evidence="5" type="ORF">SAMN05444274_104145</name>
</gene>
<dbReference type="RefSeq" id="WP_073001141.1">
    <property type="nucleotide sequence ID" value="NZ_FQUM01000004.1"/>
</dbReference>
<feature type="domain" description="4Fe-4S ferredoxin-type" evidence="4">
    <location>
        <begin position="6"/>
        <end position="35"/>
    </location>
</feature>
<name>A0A1M5A1D9_9BACT</name>
<organism evidence="5 6">
    <name type="scientific">Mariniphaga anaerophila</name>
    <dbReference type="NCBI Taxonomy" id="1484053"/>
    <lineage>
        <taxon>Bacteria</taxon>
        <taxon>Pseudomonadati</taxon>
        <taxon>Bacteroidota</taxon>
        <taxon>Bacteroidia</taxon>
        <taxon>Marinilabiliales</taxon>
        <taxon>Prolixibacteraceae</taxon>
        <taxon>Mariniphaga</taxon>
    </lineage>
</organism>
<dbReference type="Pfam" id="PF12838">
    <property type="entry name" value="Fer4_7"/>
    <property type="match status" value="1"/>
</dbReference>
<dbReference type="OrthoDB" id="9804603at2"/>
<dbReference type="PANTHER" id="PTHR43122">
    <property type="entry name" value="FERREDOXIN SUBUNIT OF PYRUVATE:FLAVODOXIN OXIDOREDUCTASE-RELATED"/>
    <property type="match status" value="1"/>
</dbReference>
<evidence type="ECO:0000259" key="4">
    <source>
        <dbReference type="PROSITE" id="PS51379"/>
    </source>
</evidence>